<dbReference type="PANTHER" id="PTHR43630:SF1">
    <property type="entry name" value="POLY-BETA-1,6-N-ACETYL-D-GLUCOSAMINE SYNTHASE"/>
    <property type="match status" value="1"/>
</dbReference>
<keyword evidence="4" id="KW-0812">Transmembrane</keyword>
<keyword evidence="3 5" id="KW-0808">Transferase</keyword>
<keyword evidence="4" id="KW-0472">Membrane</keyword>
<keyword evidence="6" id="KW-1185">Reference proteome</keyword>
<dbReference type="SUPFAM" id="SSF53448">
    <property type="entry name" value="Nucleotide-diphospho-sugar transferases"/>
    <property type="match status" value="1"/>
</dbReference>
<dbReference type="Pfam" id="PF13641">
    <property type="entry name" value="Glyco_tranf_2_3"/>
    <property type="match status" value="1"/>
</dbReference>
<protein>
    <submittedName>
        <fullName evidence="5">Glycosyltransferase family 2 protein</fullName>
    </submittedName>
</protein>
<gene>
    <name evidence="5" type="ORF">HKD39_12350</name>
</gene>
<dbReference type="EMBL" id="JABEND010000006">
    <property type="protein sequence ID" value="NNG36485.1"/>
    <property type="molecule type" value="Genomic_DNA"/>
</dbReference>
<evidence type="ECO:0000313" key="6">
    <source>
        <dbReference type="Proteomes" id="UP000562984"/>
    </source>
</evidence>
<dbReference type="PANTHER" id="PTHR43630">
    <property type="entry name" value="POLY-BETA-1,6-N-ACETYL-D-GLUCOSAMINE SYNTHASE"/>
    <property type="match status" value="1"/>
</dbReference>
<dbReference type="Gene3D" id="3.90.550.10">
    <property type="entry name" value="Spore Coat Polysaccharide Biosynthesis Protein SpsA, Chain A"/>
    <property type="match status" value="1"/>
</dbReference>
<evidence type="ECO:0000256" key="4">
    <source>
        <dbReference type="SAM" id="Phobius"/>
    </source>
</evidence>
<organism evidence="5 6">
    <name type="scientific">Nakamurella aerolata</name>
    <dbReference type="NCBI Taxonomy" id="1656892"/>
    <lineage>
        <taxon>Bacteria</taxon>
        <taxon>Bacillati</taxon>
        <taxon>Actinomycetota</taxon>
        <taxon>Actinomycetes</taxon>
        <taxon>Nakamurellales</taxon>
        <taxon>Nakamurellaceae</taxon>
        <taxon>Nakamurella</taxon>
    </lineage>
</organism>
<accession>A0A849A7L6</accession>
<evidence type="ECO:0000256" key="2">
    <source>
        <dbReference type="ARBA" id="ARBA00022676"/>
    </source>
</evidence>
<evidence type="ECO:0000256" key="1">
    <source>
        <dbReference type="ARBA" id="ARBA00006739"/>
    </source>
</evidence>
<dbReference type="Proteomes" id="UP000562984">
    <property type="component" value="Unassembled WGS sequence"/>
</dbReference>
<name>A0A849A7L6_9ACTN</name>
<evidence type="ECO:0000256" key="3">
    <source>
        <dbReference type="ARBA" id="ARBA00022679"/>
    </source>
</evidence>
<comment type="caution">
    <text evidence="5">The sequence shown here is derived from an EMBL/GenBank/DDBJ whole genome shotgun (WGS) entry which is preliminary data.</text>
</comment>
<keyword evidence="4" id="KW-1133">Transmembrane helix</keyword>
<feature type="transmembrane region" description="Helical" evidence="4">
    <location>
        <begin position="7"/>
        <end position="31"/>
    </location>
</feature>
<feature type="transmembrane region" description="Helical" evidence="4">
    <location>
        <begin position="398"/>
        <end position="416"/>
    </location>
</feature>
<feature type="transmembrane region" description="Helical" evidence="4">
    <location>
        <begin position="428"/>
        <end position="447"/>
    </location>
</feature>
<dbReference type="RefSeq" id="WP_171200165.1">
    <property type="nucleotide sequence ID" value="NZ_JABEND010000006.1"/>
</dbReference>
<reference evidence="5 6" key="1">
    <citation type="submission" date="2020-05" db="EMBL/GenBank/DDBJ databases">
        <title>Nakamurella sp. DB0629 isolated from air conditioner.</title>
        <authorList>
            <person name="Kim D.H."/>
            <person name="Kim D.-U."/>
        </authorList>
    </citation>
    <scope>NUCLEOTIDE SEQUENCE [LARGE SCALE GENOMIC DNA]</scope>
    <source>
        <strain evidence="5 6">DB0629</strain>
    </source>
</reference>
<dbReference type="GO" id="GO:0016757">
    <property type="term" value="F:glycosyltransferase activity"/>
    <property type="evidence" value="ECO:0007669"/>
    <property type="project" value="UniProtKB-KW"/>
</dbReference>
<sequence length="477" mass="52646">MGRWQRAVGVFVLGVAVLGSALLVLGVALTLTSRPQPTDHSVIVGTWQLLYNTEAPSASTLLMAVGIGLVCAAGVGAMERRIANRSRRGYNPVRQPLAPRVVMTRTRGVFHGPITVTVLIPAHNEQACIGATLRSLFDQSVVPDRIIVVADNCTDDTELIARAAGAEVFSTVDNVHKKGGALNQALQQLLQQQGHNDLVLVMDADTTIHREFVSAGVQRMTNDRALMAVGGLFYGEEGEGLLGQFQRNEYHRYQRDILRRHGRPFVLTGTATLFRSVALQQVAAARGRWLPGVPGDVYDTAALTEDNELTLALKSMGALMVSPQECTVVTEVMPTWRALWAQRLRWQRGALENLGAYGFRPATFRYWVQQLGIGYGVIALAAYLLLMLVMAVSMSSWVWFPFWLGIGLVFVLERVVTVWRGGWRARLLAAAIFPELIYAMFLDLVYLKGVVDISMRRSAQWRHLVPSTRGGRLEVSR</sequence>
<feature type="transmembrane region" description="Helical" evidence="4">
    <location>
        <begin position="58"/>
        <end position="78"/>
    </location>
</feature>
<keyword evidence="2" id="KW-0328">Glycosyltransferase</keyword>
<comment type="similarity">
    <text evidence="1">Belongs to the glycosyltransferase 2 family.</text>
</comment>
<dbReference type="InterPro" id="IPR029044">
    <property type="entry name" value="Nucleotide-diphossugar_trans"/>
</dbReference>
<dbReference type="AlphaFoldDB" id="A0A849A7L6"/>
<feature type="transmembrane region" description="Helical" evidence="4">
    <location>
        <begin position="373"/>
        <end position="392"/>
    </location>
</feature>
<evidence type="ECO:0000313" key="5">
    <source>
        <dbReference type="EMBL" id="NNG36485.1"/>
    </source>
</evidence>
<proteinExistence type="inferred from homology"/>
<dbReference type="CDD" id="cd06423">
    <property type="entry name" value="CESA_like"/>
    <property type="match status" value="1"/>
</dbReference>